<dbReference type="Pfam" id="PF20229">
    <property type="entry name" value="ChrB_N"/>
    <property type="match status" value="1"/>
</dbReference>
<name>A0ABP9UC59_9DEIO</name>
<reference evidence="3 4" key="1">
    <citation type="submission" date="2024-02" db="EMBL/GenBank/DDBJ databases">
        <title>Deinococcus caeni NBRC 101312.</title>
        <authorList>
            <person name="Ichikawa N."/>
            <person name="Katano-Makiyama Y."/>
            <person name="Hidaka K."/>
        </authorList>
    </citation>
    <scope>NUCLEOTIDE SEQUENCE [LARGE SCALE GENOMIC DNA]</scope>
    <source>
        <strain evidence="3 4">NBRC 101312</strain>
    </source>
</reference>
<sequence>MNWLILLWTLPSTGPSTGRVTLWRRLKRLGALPLPGSGALLPDSADHHEQFTWLLQEIEAAGGDGLLFHGTRQGGLTDTTLRARFHAARQDDYLELLSLIDHHAEQDRQGTPVTRATLHQLRQQYQNFWHLDFFQSPTGIQVGQALRQLERTADIPDDLAVPRADPARYQGRTWSTRPQPRVDRLASGWLIRRFVDPQAKLEYTDVPGPNDVSFDRALGDFTHVGPLCTFEVLLRAFDLRDPALHALGDIVHELDVQGPTTRPETPGVDALLRGLWAADLSDLDLETQAHPLFDHLYRALSQEA</sequence>
<dbReference type="Proteomes" id="UP001423409">
    <property type="component" value="Unassembled WGS sequence"/>
</dbReference>
<protein>
    <submittedName>
        <fullName evidence="3">Protein ChrB</fullName>
    </submittedName>
</protein>
<gene>
    <name evidence="3" type="primary">chrB1</name>
    <name evidence="3" type="ORF">Dcae01_01864</name>
</gene>
<evidence type="ECO:0000313" key="3">
    <source>
        <dbReference type="EMBL" id="GAA5440351.1"/>
    </source>
</evidence>
<keyword evidence="4" id="KW-1185">Reference proteome</keyword>
<evidence type="ECO:0000313" key="4">
    <source>
        <dbReference type="Proteomes" id="UP001423409"/>
    </source>
</evidence>
<organism evidence="3 4">
    <name type="scientific">Deinococcus caeni</name>
    <dbReference type="NCBI Taxonomy" id="569127"/>
    <lineage>
        <taxon>Bacteria</taxon>
        <taxon>Thermotogati</taxon>
        <taxon>Deinococcota</taxon>
        <taxon>Deinococci</taxon>
        <taxon>Deinococcales</taxon>
        <taxon>Deinococcaceae</taxon>
        <taxon>Deinococcus</taxon>
    </lineage>
</organism>
<dbReference type="EMBL" id="BAABQU010000020">
    <property type="protein sequence ID" value="GAA5440351.1"/>
    <property type="molecule type" value="Genomic_DNA"/>
</dbReference>
<dbReference type="RefSeq" id="WP_345444875.1">
    <property type="nucleotide sequence ID" value="NZ_BAABQU010000020.1"/>
</dbReference>
<dbReference type="InterPro" id="IPR046858">
    <property type="entry name" value="ChrB_N"/>
</dbReference>
<accession>A0ABP9UC59</accession>
<feature type="domain" description="ChrB N-terminal" evidence="2">
    <location>
        <begin position="19"/>
        <end position="126"/>
    </location>
</feature>
<proteinExistence type="predicted"/>
<feature type="domain" description="ChrB C-terminal" evidence="1">
    <location>
        <begin position="174"/>
        <end position="299"/>
    </location>
</feature>
<dbReference type="InterPro" id="IPR018634">
    <property type="entry name" value="ChrB_C"/>
</dbReference>
<evidence type="ECO:0000259" key="2">
    <source>
        <dbReference type="Pfam" id="PF20229"/>
    </source>
</evidence>
<evidence type="ECO:0000259" key="1">
    <source>
        <dbReference type="Pfam" id="PF09828"/>
    </source>
</evidence>
<dbReference type="Pfam" id="PF09828">
    <property type="entry name" value="ChrB_C"/>
    <property type="match status" value="1"/>
</dbReference>
<comment type="caution">
    <text evidence="3">The sequence shown here is derived from an EMBL/GenBank/DDBJ whole genome shotgun (WGS) entry which is preliminary data.</text>
</comment>